<dbReference type="Proteomes" id="UP001314205">
    <property type="component" value="Unassembled WGS sequence"/>
</dbReference>
<gene>
    <name evidence="3" type="ORF">PARMNEM_LOCUS5272</name>
</gene>
<dbReference type="AlphaFoldDB" id="A0AAV1KQ84"/>
<accession>A0AAV1KQ84</accession>
<comment type="caution">
    <text evidence="3">The sequence shown here is derived from an EMBL/GenBank/DDBJ whole genome shotgun (WGS) entry which is preliminary data.</text>
</comment>
<dbReference type="GO" id="GO:0005776">
    <property type="term" value="C:autophagosome"/>
    <property type="evidence" value="ECO:0007669"/>
    <property type="project" value="TreeGrafter"/>
</dbReference>
<feature type="region of interest" description="Disordered" evidence="2">
    <location>
        <begin position="547"/>
        <end position="589"/>
    </location>
</feature>
<dbReference type="GO" id="GO:0005764">
    <property type="term" value="C:lysosome"/>
    <property type="evidence" value="ECO:0007669"/>
    <property type="project" value="TreeGrafter"/>
</dbReference>
<proteinExistence type="predicted"/>
<feature type="coiled-coil region" evidence="1">
    <location>
        <begin position="12"/>
        <end position="71"/>
    </location>
</feature>
<keyword evidence="4" id="KW-1185">Reference proteome</keyword>
<feature type="coiled-coil region" evidence="1">
    <location>
        <begin position="227"/>
        <end position="539"/>
    </location>
</feature>
<evidence type="ECO:0000256" key="1">
    <source>
        <dbReference type="SAM" id="Coils"/>
    </source>
</evidence>
<dbReference type="GO" id="GO:1901098">
    <property type="term" value="P:positive regulation of autophagosome maturation"/>
    <property type="evidence" value="ECO:0007669"/>
    <property type="project" value="TreeGrafter"/>
</dbReference>
<dbReference type="GO" id="GO:0005770">
    <property type="term" value="C:late endosome"/>
    <property type="evidence" value="ECO:0007669"/>
    <property type="project" value="TreeGrafter"/>
</dbReference>
<dbReference type="Gene3D" id="1.10.287.1490">
    <property type="match status" value="1"/>
</dbReference>
<evidence type="ECO:0000313" key="3">
    <source>
        <dbReference type="EMBL" id="CAK1583936.1"/>
    </source>
</evidence>
<evidence type="ECO:0008006" key="5">
    <source>
        <dbReference type="Google" id="ProtNLM"/>
    </source>
</evidence>
<evidence type="ECO:0000256" key="2">
    <source>
        <dbReference type="SAM" id="MobiDB-lite"/>
    </source>
</evidence>
<name>A0AAV1KQ84_9NEOP</name>
<dbReference type="GO" id="GO:0072383">
    <property type="term" value="P:plus-end-directed vesicle transport along microtubule"/>
    <property type="evidence" value="ECO:0007669"/>
    <property type="project" value="TreeGrafter"/>
</dbReference>
<dbReference type="PANTHER" id="PTHR46753:SF2">
    <property type="entry name" value="FYVE AND COILED-COIL DOMAIN-CONTAINING PROTEIN 1"/>
    <property type="match status" value="1"/>
</dbReference>
<dbReference type="PANTHER" id="PTHR46753">
    <property type="entry name" value="FYVE AND COILED-COIL DOMAIN-CONTAINING PROTEIN 1"/>
    <property type="match status" value="1"/>
</dbReference>
<dbReference type="EMBL" id="CAVLGL010000057">
    <property type="protein sequence ID" value="CAK1583936.1"/>
    <property type="molecule type" value="Genomic_DNA"/>
</dbReference>
<protein>
    <recommendedName>
        <fullName evidence="5">Synaptonemal complex protein 1</fullName>
    </recommendedName>
</protein>
<keyword evidence="1" id="KW-0175">Coiled coil</keyword>
<sequence>MEIGDIKKVANRKRMNTEVEKLREKVSRETSKIIKLKVAQDTAYWDLKEKLQQVENNHERLQQNMVEVQMQHEAISGQYQDELRLRPETLNKLSSTREICDVLEDYSERLKETLSRCKTDQSALYDAYQKSGQLVRDIKVKQQQADEKTKQWVESLQEKVSITSDHQSQLLQFFTAAKQQTESELSDVKAKLTVAQTHKDELLASVADLNRSIDKYKYDIIKRDEMIKNLQEEIKKNIDEYNRQCSEARNIIDKQESEIKEASEAYASLKQALSNQEQFTQSVCDERNALQEKVAALEEEQHNLVTAMNALKIQLGDTSTANTNIQQQLDKLTEEKNNVEKDLFDYVQQLTNSKQLITDLQMQINALEIEKTNIAVELRKAEEDSDRKSAKIEQLISDENIIKDKITEIENDFKSYREATEDKINTMQTELQNKDKDIDSKADTINLLMSEVKAGTDARSKLEGTVQKLKKDLEAEKEAGKEKERKLGKQIEQLETSVRDKEDELSKQMSIILEMRNEKERLQEKIQGMQQTIDNIQKELTGRLGKLPQAQRDPPEMDDNAVMLSPSKEKNTPNSPIIQKKSEFAVPRTDPKQLESMVFNLFSDSSMEGDTLDASEVERRFAALSRGERVAPTPLAAFKRHSRFPSPNAPISLSQVRNELKSRERTFFKHKRPDSKVKKIK</sequence>
<reference evidence="3 4" key="1">
    <citation type="submission" date="2023-11" db="EMBL/GenBank/DDBJ databases">
        <authorList>
            <person name="Hedman E."/>
            <person name="Englund M."/>
            <person name="Stromberg M."/>
            <person name="Nyberg Akerstrom W."/>
            <person name="Nylinder S."/>
            <person name="Jareborg N."/>
            <person name="Kallberg Y."/>
            <person name="Kronander E."/>
        </authorList>
    </citation>
    <scope>NUCLEOTIDE SEQUENCE [LARGE SCALE GENOMIC DNA]</scope>
</reference>
<organism evidence="3 4">
    <name type="scientific">Parnassius mnemosyne</name>
    <name type="common">clouded apollo</name>
    <dbReference type="NCBI Taxonomy" id="213953"/>
    <lineage>
        <taxon>Eukaryota</taxon>
        <taxon>Metazoa</taxon>
        <taxon>Ecdysozoa</taxon>
        <taxon>Arthropoda</taxon>
        <taxon>Hexapoda</taxon>
        <taxon>Insecta</taxon>
        <taxon>Pterygota</taxon>
        <taxon>Neoptera</taxon>
        <taxon>Endopterygota</taxon>
        <taxon>Lepidoptera</taxon>
        <taxon>Glossata</taxon>
        <taxon>Ditrysia</taxon>
        <taxon>Papilionoidea</taxon>
        <taxon>Papilionidae</taxon>
        <taxon>Parnassiinae</taxon>
        <taxon>Parnassini</taxon>
        <taxon>Parnassius</taxon>
        <taxon>Driopa</taxon>
    </lineage>
</organism>
<evidence type="ECO:0000313" key="4">
    <source>
        <dbReference type="Proteomes" id="UP001314205"/>
    </source>
</evidence>